<feature type="domain" description="Transketolase N-terminal" evidence="4">
    <location>
        <begin position="16"/>
        <end position="258"/>
    </location>
</feature>
<protein>
    <submittedName>
        <fullName evidence="5">Transketolase domain-containing protein</fullName>
    </submittedName>
</protein>
<accession>I9LHR5</accession>
<keyword evidence="3" id="KW-0786">Thiamine pyrophosphate</keyword>
<reference evidence="5 6" key="1">
    <citation type="journal article" date="2012" name="J. Bacteriol.">
        <title>Draft Genome Sequences for Two Metal-Reducing Pelosinus fermentans Strains Isolated from a Cr(VI)-Contaminated Site and for Type Strain R7.</title>
        <authorList>
            <person name="Brown S.D."/>
            <person name="Podar M."/>
            <person name="Klingeman D.M."/>
            <person name="Johnson C.M."/>
            <person name="Yang Z.K."/>
            <person name="Utturkar S.M."/>
            <person name="Land M.L."/>
            <person name="Mosher J.J."/>
            <person name="Hurt R.A.Jr."/>
            <person name="Phelps T.J."/>
            <person name="Palumbo A.V."/>
            <person name="Arkin A.P."/>
            <person name="Hazen T.C."/>
            <person name="Elias D.A."/>
        </authorList>
    </citation>
    <scope>NUCLEOTIDE SEQUENCE [LARGE SCALE GENOMIC DNA]</scope>
    <source>
        <strain evidence="5 6">B4</strain>
    </source>
</reference>
<sequence length="276" mass="30043">MNIELINSLTEKTLNIRKNIIRMITQAQSGHPGGSLSAVEILTYLYFKEMNIDPSNSKNPKRDRFVLSKGHAAPVLYAALAERGFFSADELLTLRKINSRLQGHPDMKGIPGVDMSTGSLGQGLSAAAGMALAGKIDGSAYRVFALLGDGELEEGQIWEAAMFAAHYKLNNLTIFIDFNGLQIDGSISEVLSPLPIPEKWSAFGWNVIEIDGHDLEEIHCAVQSAKGVLDKPTAIIATTIKGKCIRKMENAAEWHGKAPSISECEEFLFELSRGGL</sequence>
<evidence type="ECO:0000259" key="4">
    <source>
        <dbReference type="Pfam" id="PF00456"/>
    </source>
</evidence>
<dbReference type="InterPro" id="IPR005474">
    <property type="entry name" value="Transketolase_N"/>
</dbReference>
<dbReference type="RefSeq" id="WP_007931520.1">
    <property type="nucleotide sequence ID" value="NZ_AKVJ01000010.1"/>
</dbReference>
<name>I9LHR5_9FIRM</name>
<evidence type="ECO:0000256" key="1">
    <source>
        <dbReference type="ARBA" id="ARBA00001964"/>
    </source>
</evidence>
<dbReference type="OrthoDB" id="8732661at2"/>
<comment type="caution">
    <text evidence="5">The sequence shown here is derived from an EMBL/GenBank/DDBJ whole genome shotgun (WGS) entry which is preliminary data.</text>
</comment>
<comment type="similarity">
    <text evidence="2">Belongs to the transketolase family.</text>
</comment>
<dbReference type="Gene3D" id="3.40.50.970">
    <property type="match status" value="1"/>
</dbReference>
<proteinExistence type="inferred from homology"/>
<dbReference type="AlphaFoldDB" id="I9LHR5"/>
<dbReference type="PANTHER" id="PTHR47514:SF1">
    <property type="entry name" value="TRANSKETOLASE N-TERMINAL SECTION-RELATED"/>
    <property type="match status" value="1"/>
</dbReference>
<dbReference type="InterPro" id="IPR029061">
    <property type="entry name" value="THDP-binding"/>
</dbReference>
<evidence type="ECO:0000313" key="6">
    <source>
        <dbReference type="Proteomes" id="UP000004324"/>
    </source>
</evidence>
<evidence type="ECO:0000256" key="3">
    <source>
        <dbReference type="ARBA" id="ARBA00023052"/>
    </source>
</evidence>
<evidence type="ECO:0000313" key="5">
    <source>
        <dbReference type="EMBL" id="EIW20064.1"/>
    </source>
</evidence>
<dbReference type="Pfam" id="PF00456">
    <property type="entry name" value="Transketolase_N"/>
    <property type="match status" value="1"/>
</dbReference>
<keyword evidence="6" id="KW-1185">Reference proteome</keyword>
<dbReference type="PATRIC" id="fig|1149862.3.peg.783"/>
<dbReference type="SUPFAM" id="SSF52518">
    <property type="entry name" value="Thiamin diphosphate-binding fold (THDP-binding)"/>
    <property type="match status" value="1"/>
</dbReference>
<comment type="cofactor">
    <cofactor evidence="1">
        <name>thiamine diphosphate</name>
        <dbReference type="ChEBI" id="CHEBI:58937"/>
    </cofactor>
</comment>
<dbReference type="EMBL" id="AKVJ01000010">
    <property type="protein sequence ID" value="EIW20064.1"/>
    <property type="molecule type" value="Genomic_DNA"/>
</dbReference>
<dbReference type="Proteomes" id="UP000004324">
    <property type="component" value="Unassembled WGS sequence"/>
</dbReference>
<dbReference type="PANTHER" id="PTHR47514">
    <property type="entry name" value="TRANSKETOLASE N-TERMINAL SECTION-RELATED"/>
    <property type="match status" value="1"/>
</dbReference>
<dbReference type="CDD" id="cd02012">
    <property type="entry name" value="TPP_TK"/>
    <property type="match status" value="1"/>
</dbReference>
<organism evidence="5 6">
    <name type="scientific">Pelosinus fermentans B4</name>
    <dbReference type="NCBI Taxonomy" id="1149862"/>
    <lineage>
        <taxon>Bacteria</taxon>
        <taxon>Bacillati</taxon>
        <taxon>Bacillota</taxon>
        <taxon>Negativicutes</taxon>
        <taxon>Selenomonadales</taxon>
        <taxon>Sporomusaceae</taxon>
        <taxon>Pelosinus</taxon>
    </lineage>
</organism>
<evidence type="ECO:0000256" key="2">
    <source>
        <dbReference type="ARBA" id="ARBA00007131"/>
    </source>
</evidence>
<gene>
    <name evidence="5" type="ORF">FB4_2496</name>
</gene>